<dbReference type="OMA" id="ARWFVTS"/>
<gene>
    <name evidence="2" type="ORF">SDRG_05433</name>
</gene>
<dbReference type="InParanoid" id="T0S389"/>
<keyword evidence="1" id="KW-0812">Transmembrane</keyword>
<dbReference type="AlphaFoldDB" id="T0S389"/>
<evidence type="ECO:0000313" key="3">
    <source>
        <dbReference type="Proteomes" id="UP000030762"/>
    </source>
</evidence>
<proteinExistence type="predicted"/>
<feature type="transmembrane region" description="Helical" evidence="1">
    <location>
        <begin position="119"/>
        <end position="141"/>
    </location>
</feature>
<dbReference type="VEuPathDB" id="FungiDB:SDRG_05433"/>
<protein>
    <submittedName>
        <fullName evidence="2">Uncharacterized protein</fullName>
    </submittedName>
</protein>
<name>T0S389_SAPDV</name>
<dbReference type="EMBL" id="JH767145">
    <property type="protein sequence ID" value="EQC37207.1"/>
    <property type="molecule type" value="Genomic_DNA"/>
</dbReference>
<dbReference type="RefSeq" id="XP_008609369.1">
    <property type="nucleotide sequence ID" value="XM_008611147.1"/>
</dbReference>
<keyword evidence="1" id="KW-0472">Membrane</keyword>
<feature type="transmembrane region" description="Helical" evidence="1">
    <location>
        <begin position="79"/>
        <end position="99"/>
    </location>
</feature>
<feature type="transmembrane region" description="Helical" evidence="1">
    <location>
        <begin position="148"/>
        <end position="166"/>
    </location>
</feature>
<keyword evidence="3" id="KW-1185">Reference proteome</keyword>
<reference evidence="2 3" key="1">
    <citation type="submission" date="2012-04" db="EMBL/GenBank/DDBJ databases">
        <title>The Genome Sequence of Saprolegnia declina VS20.</title>
        <authorList>
            <consortium name="The Broad Institute Genome Sequencing Platform"/>
            <person name="Russ C."/>
            <person name="Nusbaum C."/>
            <person name="Tyler B."/>
            <person name="van West P."/>
            <person name="Dieguez-Uribeondo J."/>
            <person name="de Bruijn I."/>
            <person name="Tripathy S."/>
            <person name="Jiang R."/>
            <person name="Young S.K."/>
            <person name="Zeng Q."/>
            <person name="Gargeya S."/>
            <person name="Fitzgerald M."/>
            <person name="Haas B."/>
            <person name="Abouelleil A."/>
            <person name="Alvarado L."/>
            <person name="Arachchi H.M."/>
            <person name="Berlin A."/>
            <person name="Chapman S.B."/>
            <person name="Goldberg J."/>
            <person name="Griggs A."/>
            <person name="Gujja S."/>
            <person name="Hansen M."/>
            <person name="Howarth C."/>
            <person name="Imamovic A."/>
            <person name="Larimer J."/>
            <person name="McCowen C."/>
            <person name="Montmayeur A."/>
            <person name="Murphy C."/>
            <person name="Neiman D."/>
            <person name="Pearson M."/>
            <person name="Priest M."/>
            <person name="Roberts A."/>
            <person name="Saif S."/>
            <person name="Shea T."/>
            <person name="Sisk P."/>
            <person name="Sykes S."/>
            <person name="Wortman J."/>
            <person name="Nusbaum C."/>
            <person name="Birren B."/>
        </authorList>
    </citation>
    <scope>NUCLEOTIDE SEQUENCE [LARGE SCALE GENOMIC DNA]</scope>
    <source>
        <strain evidence="2 3">VS20</strain>
    </source>
</reference>
<evidence type="ECO:0000313" key="2">
    <source>
        <dbReference type="EMBL" id="EQC37207.1"/>
    </source>
</evidence>
<keyword evidence="1" id="KW-1133">Transmembrane helix</keyword>
<feature type="transmembrane region" description="Helical" evidence="1">
    <location>
        <begin position="178"/>
        <end position="199"/>
    </location>
</feature>
<dbReference type="OrthoDB" id="63515at2759"/>
<dbReference type="Proteomes" id="UP000030762">
    <property type="component" value="Unassembled WGS sequence"/>
</dbReference>
<dbReference type="GeneID" id="19946160"/>
<organism evidence="2 3">
    <name type="scientific">Saprolegnia diclina (strain VS20)</name>
    <dbReference type="NCBI Taxonomy" id="1156394"/>
    <lineage>
        <taxon>Eukaryota</taxon>
        <taxon>Sar</taxon>
        <taxon>Stramenopiles</taxon>
        <taxon>Oomycota</taxon>
        <taxon>Saprolegniomycetes</taxon>
        <taxon>Saprolegniales</taxon>
        <taxon>Saprolegniaceae</taxon>
        <taxon>Saprolegnia</taxon>
    </lineage>
</organism>
<accession>T0S389</accession>
<sequence length="204" mass="22345">MQFHQRADLSGASEAVSLSATRQRVSAVPVELTLPNQQVLLGFPNRPPPLDAADDGAFNKAVFMTNAMRKHPDVRENQILFGIFAVVNVLFTSAFFLPADAYGHAWYDVGPLPPQVPTTWPGRLAVLASTGVSLVCGAYGVYKKRRSILLLFLLYTAAQDALLLMYPPVFLLVLRIPVDVVLCGLAYSMHAALSARWFVTSNKK</sequence>
<evidence type="ECO:0000256" key="1">
    <source>
        <dbReference type="SAM" id="Phobius"/>
    </source>
</evidence>